<dbReference type="Proteomes" id="UP000189883">
    <property type="component" value="Chromosome"/>
</dbReference>
<dbReference type="EMBL" id="CP011859">
    <property type="protein sequence ID" value="AQY21155.1"/>
    <property type="molecule type" value="Genomic_DNA"/>
</dbReference>
<gene>
    <name evidence="1" type="ORF">AB406_0191</name>
</gene>
<accession>A0A1S7DPX5</accession>
<sequence length="41" mass="5068">MFFAYNQDLQDIESCLSINFLKEYYIKPVVHYEMKKTRVVY</sequence>
<reference evidence="1 2" key="1">
    <citation type="submission" date="2015-06" db="EMBL/GenBank/DDBJ databases">
        <title>R. anatipestifer strain HXb2 is the most virulent strain so far, and the genome sequence would help us uncover the pathogenesis.</title>
        <authorList>
            <person name="Hu Q."/>
            <person name="Qi J."/>
            <person name="Bo H."/>
            <person name="Liu G."/>
            <person name="Tao M."/>
            <person name="Ding Y."/>
            <person name="Xue Y."/>
        </authorList>
    </citation>
    <scope>NUCLEOTIDE SEQUENCE [LARGE SCALE GENOMIC DNA]</scope>
    <source>
        <strain evidence="1 2">HXb2</strain>
    </source>
</reference>
<protein>
    <submittedName>
        <fullName evidence="1">Uncharacterized protein</fullName>
    </submittedName>
</protein>
<name>A0A1S7DPX5_RIEAN</name>
<evidence type="ECO:0000313" key="1">
    <source>
        <dbReference type="EMBL" id="AQY21155.1"/>
    </source>
</evidence>
<organism evidence="1 2">
    <name type="scientific">Riemerella anatipestifer</name>
    <name type="common">Moraxella anatipestifer</name>
    <dbReference type="NCBI Taxonomy" id="34085"/>
    <lineage>
        <taxon>Bacteria</taxon>
        <taxon>Pseudomonadati</taxon>
        <taxon>Bacteroidota</taxon>
        <taxon>Flavobacteriia</taxon>
        <taxon>Flavobacteriales</taxon>
        <taxon>Weeksellaceae</taxon>
        <taxon>Riemerella</taxon>
    </lineage>
</organism>
<evidence type="ECO:0000313" key="2">
    <source>
        <dbReference type="Proteomes" id="UP000189883"/>
    </source>
</evidence>
<dbReference type="AlphaFoldDB" id="A0A1S7DPX5"/>
<proteinExistence type="predicted"/>